<feature type="transmembrane region" description="Helical" evidence="7">
    <location>
        <begin position="411"/>
        <end position="431"/>
    </location>
</feature>
<gene>
    <name evidence="9" type="ordered locus">Cagg_3490</name>
</gene>
<evidence type="ECO:0000256" key="4">
    <source>
        <dbReference type="ARBA" id="ARBA00022737"/>
    </source>
</evidence>
<dbReference type="Gene3D" id="3.30.70.1450">
    <property type="entry name" value="Regulator of K+ conductance, C-terminal domain"/>
    <property type="match status" value="2"/>
</dbReference>
<dbReference type="InterPro" id="IPR036721">
    <property type="entry name" value="RCK_C_sf"/>
</dbReference>
<dbReference type="eggNOG" id="COG0490">
    <property type="taxonomic scope" value="Bacteria"/>
</dbReference>
<dbReference type="InterPro" id="IPR051679">
    <property type="entry name" value="DASS-Related_Transporters"/>
</dbReference>
<dbReference type="EMBL" id="CP001337">
    <property type="protein sequence ID" value="ACL26329.1"/>
    <property type="molecule type" value="Genomic_DNA"/>
</dbReference>
<dbReference type="KEGG" id="cag:Cagg_3490"/>
<dbReference type="Pfam" id="PF03600">
    <property type="entry name" value="CitMHS"/>
    <property type="match status" value="1"/>
</dbReference>
<keyword evidence="5 7" id="KW-1133">Transmembrane helix</keyword>
<dbReference type="InterPro" id="IPR004680">
    <property type="entry name" value="Cit_transptr-like_dom"/>
</dbReference>
<feature type="transmembrane region" description="Helical" evidence="7">
    <location>
        <begin position="493"/>
        <end position="513"/>
    </location>
</feature>
<feature type="transmembrane region" description="Helical" evidence="7">
    <location>
        <begin position="62"/>
        <end position="81"/>
    </location>
</feature>
<evidence type="ECO:0000256" key="1">
    <source>
        <dbReference type="ARBA" id="ARBA00004141"/>
    </source>
</evidence>
<dbReference type="InterPro" id="IPR006037">
    <property type="entry name" value="RCK_C"/>
</dbReference>
<dbReference type="GO" id="GO:0005886">
    <property type="term" value="C:plasma membrane"/>
    <property type="evidence" value="ECO:0007669"/>
    <property type="project" value="TreeGrafter"/>
</dbReference>
<evidence type="ECO:0000256" key="5">
    <source>
        <dbReference type="ARBA" id="ARBA00022989"/>
    </source>
</evidence>
<dbReference type="STRING" id="326427.Cagg_3490"/>
<dbReference type="eggNOG" id="COG0471">
    <property type="taxonomic scope" value="Bacteria"/>
</dbReference>
<keyword evidence="6 7" id="KW-0472">Membrane</keyword>
<feature type="transmembrane region" description="Helical" evidence="7">
    <location>
        <begin position="542"/>
        <end position="560"/>
    </location>
</feature>
<feature type="transmembrane region" description="Helical" evidence="7">
    <location>
        <begin position="146"/>
        <end position="166"/>
    </location>
</feature>
<dbReference type="OrthoDB" id="9765532at2"/>
<evidence type="ECO:0000256" key="3">
    <source>
        <dbReference type="ARBA" id="ARBA00022692"/>
    </source>
</evidence>
<sequence length="608" mass="63940">MTSLFPLSLAEILLVIITLTGLGCIISGRLRPDLAALLVLIALGVTRVISSQEAFSGFSNSAVITIIGLSVITAALEQTGAVRWVAHHLAGLSGKSETRMIALFMIAGALLSLVMNNIAAGAVLLPAAVQVARQAQIPASKILMPLSFGTLLGGMATLFTTANIILSGNLIAQGQRGLTMADFLVSGGPMVITGLLYMLFIGRKLLPTRETTGLTAVGAGAVDLRSLYQLDQRLWEVRLPPDAQIVGNTLAEANISALTGTTVLAIWRGHTAIFHPTPTEQLRGEDILLVLGREDRVTQLEQFGCIIGRNSTPGHRLNLPIELAEVIVGPRASFTGQTLQQLRFRTKFGLTVVSLWREGRSYRTNVGTIPLAAGDALLITGPLDRIQQLAEEPGFIVLHTQPAEQLVGRQAVIAGVITLVVLLAATTGWIATGEAMLAGAAALIISGCITMDDAYRAIEWRVITMIAGLLPIGIALTETGLGAKIGTLLTSKLVVYGPMALLTGLFLTTVLMTQLVGGQVTPLIIGPIAISAALNAHVNPQAIAVAVAIGCSTAFLTPIAHPVNSLMMGPGNYRFGDFLRVGLGLTVMCLLTLLIVMPTVWNLSSITP</sequence>
<dbReference type="GO" id="GO:0006813">
    <property type="term" value="P:potassium ion transport"/>
    <property type="evidence" value="ECO:0007669"/>
    <property type="project" value="InterPro"/>
</dbReference>
<keyword evidence="10" id="KW-1185">Reference proteome</keyword>
<feature type="transmembrane region" description="Helical" evidence="7">
    <location>
        <begin position="581"/>
        <end position="601"/>
    </location>
</feature>
<evidence type="ECO:0000256" key="2">
    <source>
        <dbReference type="ARBA" id="ARBA00022448"/>
    </source>
</evidence>
<dbReference type="HOGENOM" id="CLU_005170_6_1_0"/>
<keyword evidence="3 7" id="KW-0812">Transmembrane</keyword>
<dbReference type="AlphaFoldDB" id="B8G9H6"/>
<dbReference type="PANTHER" id="PTHR43652:SF1">
    <property type="entry name" value="RESPONSE REGULATOR"/>
    <property type="match status" value="1"/>
</dbReference>
<accession>B8G9H6</accession>
<feature type="transmembrane region" description="Helical" evidence="7">
    <location>
        <begin position="7"/>
        <end position="28"/>
    </location>
</feature>
<dbReference type="PANTHER" id="PTHR43652">
    <property type="entry name" value="BASIC AMINO ACID ANTIPORTER YFCC-RELATED"/>
    <property type="match status" value="1"/>
</dbReference>
<dbReference type="Pfam" id="PF02080">
    <property type="entry name" value="TrkA_C"/>
    <property type="match status" value="2"/>
</dbReference>
<feature type="transmembrane region" description="Helical" evidence="7">
    <location>
        <begin position="462"/>
        <end position="481"/>
    </location>
</feature>
<evidence type="ECO:0000313" key="9">
    <source>
        <dbReference type="EMBL" id="ACL26329.1"/>
    </source>
</evidence>
<feature type="domain" description="RCK C-terminal" evidence="8">
    <location>
        <begin position="222"/>
        <end position="306"/>
    </location>
</feature>
<name>B8G9H6_CHLAD</name>
<dbReference type="Proteomes" id="UP000002508">
    <property type="component" value="Chromosome"/>
</dbReference>
<feature type="transmembrane region" description="Helical" evidence="7">
    <location>
        <begin position="34"/>
        <end position="50"/>
    </location>
</feature>
<dbReference type="PROSITE" id="PS51202">
    <property type="entry name" value="RCK_C"/>
    <property type="match status" value="2"/>
</dbReference>
<dbReference type="SUPFAM" id="SSF116726">
    <property type="entry name" value="TrkA C-terminal domain-like"/>
    <property type="match status" value="2"/>
</dbReference>
<evidence type="ECO:0000256" key="6">
    <source>
        <dbReference type="ARBA" id="ARBA00023136"/>
    </source>
</evidence>
<proteinExistence type="predicted"/>
<feature type="transmembrane region" description="Helical" evidence="7">
    <location>
        <begin position="178"/>
        <end position="200"/>
    </location>
</feature>
<evidence type="ECO:0000256" key="7">
    <source>
        <dbReference type="SAM" id="Phobius"/>
    </source>
</evidence>
<dbReference type="RefSeq" id="WP_015942176.1">
    <property type="nucleotide sequence ID" value="NC_011831.1"/>
</dbReference>
<keyword evidence="4" id="KW-0677">Repeat</keyword>
<keyword evidence="2" id="KW-0813">Transport</keyword>
<organism evidence="9 10">
    <name type="scientific">Chloroflexus aggregans (strain MD-66 / DSM 9485)</name>
    <dbReference type="NCBI Taxonomy" id="326427"/>
    <lineage>
        <taxon>Bacteria</taxon>
        <taxon>Bacillati</taxon>
        <taxon>Chloroflexota</taxon>
        <taxon>Chloroflexia</taxon>
        <taxon>Chloroflexales</taxon>
        <taxon>Chloroflexineae</taxon>
        <taxon>Chloroflexaceae</taxon>
        <taxon>Chloroflexus</taxon>
    </lineage>
</organism>
<dbReference type="GO" id="GO:0008324">
    <property type="term" value="F:monoatomic cation transmembrane transporter activity"/>
    <property type="evidence" value="ECO:0007669"/>
    <property type="project" value="InterPro"/>
</dbReference>
<feature type="domain" description="RCK C-terminal" evidence="8">
    <location>
        <begin position="309"/>
        <end position="395"/>
    </location>
</feature>
<evidence type="ECO:0000259" key="8">
    <source>
        <dbReference type="PROSITE" id="PS51202"/>
    </source>
</evidence>
<comment type="subcellular location">
    <subcellularLocation>
        <location evidence="1">Membrane</location>
        <topology evidence="1">Multi-pass membrane protein</topology>
    </subcellularLocation>
</comment>
<evidence type="ECO:0000313" key="10">
    <source>
        <dbReference type="Proteomes" id="UP000002508"/>
    </source>
</evidence>
<protein>
    <submittedName>
        <fullName evidence="9">TrkA-C domain protein</fullName>
    </submittedName>
</protein>
<reference evidence="9" key="1">
    <citation type="submission" date="2008-12" db="EMBL/GenBank/DDBJ databases">
        <title>Complete sequence of Chloroflexus aggregans DSM 9485.</title>
        <authorList>
            <consortium name="US DOE Joint Genome Institute"/>
            <person name="Lucas S."/>
            <person name="Copeland A."/>
            <person name="Lapidus A."/>
            <person name="Glavina del Rio T."/>
            <person name="Dalin E."/>
            <person name="Tice H."/>
            <person name="Pitluck S."/>
            <person name="Foster B."/>
            <person name="Larimer F."/>
            <person name="Land M."/>
            <person name="Hauser L."/>
            <person name="Kyrpides N."/>
            <person name="Mikhailova N."/>
            <person name="Bryant D."/>
            <person name="Richardson P."/>
        </authorList>
    </citation>
    <scope>NUCLEOTIDE SEQUENCE</scope>
    <source>
        <strain evidence="9">DSM 9485</strain>
    </source>
</reference>
<feature type="transmembrane region" description="Helical" evidence="7">
    <location>
        <begin position="101"/>
        <end position="125"/>
    </location>
</feature>